<dbReference type="Proteomes" id="UP000434172">
    <property type="component" value="Unassembled WGS sequence"/>
</dbReference>
<gene>
    <name evidence="1" type="ORF">GQ607_014071</name>
</gene>
<evidence type="ECO:0000313" key="2">
    <source>
        <dbReference type="Proteomes" id="UP000434172"/>
    </source>
</evidence>
<dbReference type="AlphaFoldDB" id="A0A8H3ZP38"/>
<comment type="caution">
    <text evidence="1">The sequence shown here is derived from an EMBL/GenBank/DDBJ whole genome shotgun (WGS) entry which is preliminary data.</text>
</comment>
<protein>
    <recommendedName>
        <fullName evidence="3">Fungal N-terminal domain-containing protein</fullName>
    </recommendedName>
</protein>
<reference evidence="1 2" key="1">
    <citation type="submission" date="2019-12" db="EMBL/GenBank/DDBJ databases">
        <title>A genome sequence resource for the geographically widespread anthracnose pathogen Colletotrichum asianum.</title>
        <authorList>
            <person name="Meng Y."/>
        </authorList>
    </citation>
    <scope>NUCLEOTIDE SEQUENCE [LARGE SCALE GENOMIC DNA]</scope>
    <source>
        <strain evidence="1 2">ICMP 18580</strain>
    </source>
</reference>
<accession>A0A8H3ZP38</accession>
<evidence type="ECO:0008006" key="3">
    <source>
        <dbReference type="Google" id="ProtNLM"/>
    </source>
</evidence>
<sequence length="230" mass="26131">MTESIPSLVLGAFSGFKRLSGAIHESDDTSLRTSLLPRLDDQLARFRVWAGNTGAHQTGQDSLEHRLCDASHIRQQVQRLLGDLKDSLQDATDILTGKSTPWDETEDDEDPLDTFETDTEMYHIVLGITELVDCLLRLSVSIQNPAPHDRFISSTFKDISTYEYFAIQHVRDKFQNIDDSLAQRLGRALSRRRQYFKYREAENEKHLRGLDHHGDTKMTDLTLPASSTLA</sequence>
<proteinExistence type="predicted"/>
<name>A0A8H3ZP38_9PEZI</name>
<evidence type="ECO:0000313" key="1">
    <source>
        <dbReference type="EMBL" id="KAF0318655.1"/>
    </source>
</evidence>
<dbReference type="OrthoDB" id="6133115at2759"/>
<dbReference type="PANTHER" id="PTHR35391">
    <property type="entry name" value="C2H2-TYPE DOMAIN-CONTAINING PROTEIN-RELATED"/>
    <property type="match status" value="1"/>
</dbReference>
<dbReference type="EMBL" id="WOWK01000106">
    <property type="protein sequence ID" value="KAF0318655.1"/>
    <property type="molecule type" value="Genomic_DNA"/>
</dbReference>
<organism evidence="1 2">
    <name type="scientific">Colletotrichum asianum</name>
    <dbReference type="NCBI Taxonomy" id="702518"/>
    <lineage>
        <taxon>Eukaryota</taxon>
        <taxon>Fungi</taxon>
        <taxon>Dikarya</taxon>
        <taxon>Ascomycota</taxon>
        <taxon>Pezizomycotina</taxon>
        <taxon>Sordariomycetes</taxon>
        <taxon>Hypocreomycetidae</taxon>
        <taxon>Glomerellales</taxon>
        <taxon>Glomerellaceae</taxon>
        <taxon>Colletotrichum</taxon>
        <taxon>Colletotrichum gloeosporioides species complex</taxon>
    </lineage>
</organism>
<keyword evidence="2" id="KW-1185">Reference proteome</keyword>
<dbReference type="PANTHER" id="PTHR35391:SF7">
    <property type="entry name" value="C2H2-TYPE DOMAIN-CONTAINING PROTEIN"/>
    <property type="match status" value="1"/>
</dbReference>